<name>A0A5C6U0P4_9BURK</name>
<keyword evidence="12" id="KW-1185">Reference proteome</keyword>
<dbReference type="Pfam" id="PF04999">
    <property type="entry name" value="FtsL"/>
    <property type="match status" value="1"/>
</dbReference>
<proteinExistence type="inferred from homology"/>
<dbReference type="GO" id="GO:0032153">
    <property type="term" value="C:cell division site"/>
    <property type="evidence" value="ECO:0007669"/>
    <property type="project" value="UniProtKB-UniRule"/>
</dbReference>
<sequence>MNRLNIVLFVMLLASSVYLVRVSYDARRLYAELDAARNQEKALATEFERLKAERQAQATPLKVERIARERPAMRNATPAVTQYVTHADAAPAAPASGAAR</sequence>
<evidence type="ECO:0000256" key="6">
    <source>
        <dbReference type="ARBA" id="ARBA00023136"/>
    </source>
</evidence>
<evidence type="ECO:0000313" key="11">
    <source>
        <dbReference type="EMBL" id="TXC65396.1"/>
    </source>
</evidence>
<keyword evidence="8" id="KW-0997">Cell inner membrane</keyword>
<dbReference type="NCBIfam" id="TIGR02209">
    <property type="entry name" value="ftsL_broad"/>
    <property type="match status" value="1"/>
</dbReference>
<dbReference type="GO" id="GO:0043093">
    <property type="term" value="P:FtsZ-dependent cytokinesis"/>
    <property type="evidence" value="ECO:0007669"/>
    <property type="project" value="UniProtKB-UniRule"/>
</dbReference>
<keyword evidence="7 8" id="KW-0131">Cell cycle</keyword>
<comment type="similarity">
    <text evidence="8">Belongs to the FtsL family.</text>
</comment>
<keyword evidence="3 8" id="KW-0132">Cell division</keyword>
<evidence type="ECO:0000256" key="9">
    <source>
        <dbReference type="NCBIfam" id="TIGR02209"/>
    </source>
</evidence>
<comment type="subunit">
    <text evidence="8">Part of a complex composed of FtsB, FtsL and FtsQ.</text>
</comment>
<comment type="function">
    <text evidence="8">Essential cell division protein. May link together the upstream cell division proteins, which are predominantly cytoplasmic, with the downstream cell division proteins, which are predominantly periplasmic.</text>
</comment>
<reference evidence="11 12" key="1">
    <citation type="submission" date="2019-08" db="EMBL/GenBank/DDBJ databases">
        <authorList>
            <person name="Khan S.A."/>
            <person name="Jeon C.O."/>
            <person name="Jeong S.E."/>
        </authorList>
    </citation>
    <scope>NUCLEOTIDE SEQUENCE [LARGE SCALE GENOMIC DNA]</scope>
    <source>
        <strain evidence="12">IMCC1728</strain>
    </source>
</reference>
<evidence type="ECO:0000256" key="8">
    <source>
        <dbReference type="HAMAP-Rule" id="MF_00910"/>
    </source>
</evidence>
<evidence type="ECO:0000256" key="1">
    <source>
        <dbReference type="ARBA" id="ARBA00004401"/>
    </source>
</evidence>
<feature type="coiled-coil region" evidence="10">
    <location>
        <begin position="26"/>
        <end position="53"/>
    </location>
</feature>
<dbReference type="AlphaFoldDB" id="A0A5C6U0P4"/>
<dbReference type="HAMAP" id="MF_00910">
    <property type="entry name" value="FtsL"/>
    <property type="match status" value="1"/>
</dbReference>
<keyword evidence="4 8" id="KW-0812">Transmembrane</keyword>
<comment type="caution">
    <text evidence="11">The sequence shown here is derived from an EMBL/GenBank/DDBJ whole genome shotgun (WGS) entry which is preliminary data.</text>
</comment>
<organism evidence="11 12">
    <name type="scientific">Piscinibacter aquaticus</name>
    <dbReference type="NCBI Taxonomy" id="392597"/>
    <lineage>
        <taxon>Bacteria</taxon>
        <taxon>Pseudomonadati</taxon>
        <taxon>Pseudomonadota</taxon>
        <taxon>Betaproteobacteria</taxon>
        <taxon>Burkholderiales</taxon>
        <taxon>Sphaerotilaceae</taxon>
        <taxon>Piscinibacter</taxon>
    </lineage>
</organism>
<gene>
    <name evidence="8 11" type="primary">ftsL</name>
    <name evidence="11" type="ORF">FSC37_02645</name>
</gene>
<dbReference type="InterPro" id="IPR011922">
    <property type="entry name" value="Cell_div_FtsL"/>
</dbReference>
<evidence type="ECO:0000256" key="7">
    <source>
        <dbReference type="ARBA" id="ARBA00023306"/>
    </source>
</evidence>
<keyword evidence="2 8" id="KW-1003">Cell membrane</keyword>
<evidence type="ECO:0000256" key="3">
    <source>
        <dbReference type="ARBA" id="ARBA00022618"/>
    </source>
</evidence>
<evidence type="ECO:0000313" key="12">
    <source>
        <dbReference type="Proteomes" id="UP000321832"/>
    </source>
</evidence>
<accession>A0A5C6U0P4</accession>
<comment type="subcellular location">
    <subcellularLocation>
        <location evidence="8">Cell inner membrane</location>
        <topology evidence="8">Single-pass type II membrane protein</topology>
    </subcellularLocation>
    <subcellularLocation>
        <location evidence="1">Cell membrane</location>
        <topology evidence="1">Single-pass type II membrane protein</topology>
    </subcellularLocation>
    <text evidence="8">Localizes to the division septum where it forms a ring structure.</text>
</comment>
<dbReference type="GO" id="GO:0005886">
    <property type="term" value="C:plasma membrane"/>
    <property type="evidence" value="ECO:0007669"/>
    <property type="project" value="UniProtKB-SubCell"/>
</dbReference>
<evidence type="ECO:0000256" key="2">
    <source>
        <dbReference type="ARBA" id="ARBA00022475"/>
    </source>
</evidence>
<dbReference type="EMBL" id="VOPW01000001">
    <property type="protein sequence ID" value="TXC65396.1"/>
    <property type="molecule type" value="Genomic_DNA"/>
</dbReference>
<evidence type="ECO:0000256" key="10">
    <source>
        <dbReference type="SAM" id="Coils"/>
    </source>
</evidence>
<evidence type="ECO:0000256" key="4">
    <source>
        <dbReference type="ARBA" id="ARBA00022692"/>
    </source>
</evidence>
<keyword evidence="10" id="KW-0175">Coiled coil</keyword>
<dbReference type="Proteomes" id="UP000321832">
    <property type="component" value="Unassembled WGS sequence"/>
</dbReference>
<protein>
    <recommendedName>
        <fullName evidence="8 9">Cell division protein FtsL</fullName>
    </recommendedName>
</protein>
<evidence type="ECO:0000256" key="5">
    <source>
        <dbReference type="ARBA" id="ARBA00022989"/>
    </source>
</evidence>
<keyword evidence="6 8" id="KW-0472">Membrane</keyword>
<keyword evidence="5 8" id="KW-1133">Transmembrane helix</keyword>